<reference evidence="1 2" key="1">
    <citation type="submission" date="2021-12" db="EMBL/GenBank/DDBJ databases">
        <title>Genome sequencing of bacteria with rrn-lacking chromosome and rrn-plasmid.</title>
        <authorList>
            <person name="Anda M."/>
            <person name="Iwasaki W."/>
        </authorList>
    </citation>
    <scope>NUCLEOTIDE SEQUENCE [LARGE SCALE GENOMIC DNA]</scope>
    <source>
        <strain evidence="1 2">DSM 100852</strain>
        <plasmid evidence="1 2">pFA3</plasmid>
    </source>
</reference>
<proteinExistence type="predicted"/>
<accession>A0AAU9CYX6</accession>
<geneLocation type="plasmid" evidence="1 2">
    <name>pFA3</name>
</geneLocation>
<dbReference type="EMBL" id="AP025317">
    <property type="protein sequence ID" value="BDD12167.1"/>
    <property type="molecule type" value="Genomic_DNA"/>
</dbReference>
<organism evidence="1 2">
    <name type="scientific">Fulvitalea axinellae</name>
    <dbReference type="NCBI Taxonomy" id="1182444"/>
    <lineage>
        <taxon>Bacteria</taxon>
        <taxon>Pseudomonadati</taxon>
        <taxon>Bacteroidota</taxon>
        <taxon>Cytophagia</taxon>
        <taxon>Cytophagales</taxon>
        <taxon>Persicobacteraceae</taxon>
        <taxon>Fulvitalea</taxon>
    </lineage>
</organism>
<name>A0AAU9CYX6_9BACT</name>
<dbReference type="Proteomes" id="UP001348817">
    <property type="component" value="Plasmid pFA3"/>
</dbReference>
<keyword evidence="2" id="KW-1185">Reference proteome</keyword>
<protein>
    <submittedName>
        <fullName evidence="1">Uncharacterized protein</fullName>
    </submittedName>
</protein>
<sequence length="64" mass="7607">MFLSEKCRYSETTFFRKESECFLNLNYSSTIIKFSIIINLDLPKNNITAIFVGVIRLIKMKYFI</sequence>
<dbReference type="KEGG" id="fax:FUAX_45990"/>
<evidence type="ECO:0000313" key="1">
    <source>
        <dbReference type="EMBL" id="BDD12167.1"/>
    </source>
</evidence>
<keyword evidence="1" id="KW-0614">Plasmid</keyword>
<gene>
    <name evidence="1" type="ORF">FUAX_45990</name>
</gene>
<evidence type="ECO:0000313" key="2">
    <source>
        <dbReference type="Proteomes" id="UP001348817"/>
    </source>
</evidence>
<dbReference type="AlphaFoldDB" id="A0AAU9CYX6"/>